<proteinExistence type="predicted"/>
<comment type="caution">
    <text evidence="1">The sequence shown here is derived from an EMBL/GenBank/DDBJ whole genome shotgun (WGS) entry which is preliminary data.</text>
</comment>
<gene>
    <name evidence="1" type="ORF">RRF57_006063</name>
</gene>
<organism evidence="1 2">
    <name type="scientific">Xylaria bambusicola</name>
    <dbReference type="NCBI Taxonomy" id="326684"/>
    <lineage>
        <taxon>Eukaryota</taxon>
        <taxon>Fungi</taxon>
        <taxon>Dikarya</taxon>
        <taxon>Ascomycota</taxon>
        <taxon>Pezizomycotina</taxon>
        <taxon>Sordariomycetes</taxon>
        <taxon>Xylariomycetidae</taxon>
        <taxon>Xylariales</taxon>
        <taxon>Xylariaceae</taxon>
        <taxon>Xylaria</taxon>
    </lineage>
</organism>
<name>A0AAN7UPR7_9PEZI</name>
<evidence type="ECO:0000313" key="1">
    <source>
        <dbReference type="EMBL" id="KAK5630348.1"/>
    </source>
</evidence>
<sequence length="67" mass="7540">MADRFKLDALEFLVRNGAVASARSDVLHIKVKTVMFVDVARRVLRRGVQVVYGVGVKSRRLRAVEDV</sequence>
<dbReference type="AlphaFoldDB" id="A0AAN7UPR7"/>
<protein>
    <submittedName>
        <fullName evidence="1">Uncharacterized protein</fullName>
    </submittedName>
</protein>
<dbReference type="EMBL" id="JAWHQM010000015">
    <property type="protein sequence ID" value="KAK5630348.1"/>
    <property type="molecule type" value="Genomic_DNA"/>
</dbReference>
<reference evidence="1 2" key="1">
    <citation type="submission" date="2023-10" db="EMBL/GenBank/DDBJ databases">
        <title>Draft genome sequence of Xylaria bambusicola isolate GMP-LS, the root and basal stem rot pathogen of sugarcane in Indonesia.</title>
        <authorList>
            <person name="Selvaraj P."/>
            <person name="Muralishankar V."/>
            <person name="Muruganantham S."/>
            <person name="Sp S."/>
            <person name="Haryani S."/>
            <person name="Lau K.J.X."/>
            <person name="Naqvi N.I."/>
        </authorList>
    </citation>
    <scope>NUCLEOTIDE SEQUENCE [LARGE SCALE GENOMIC DNA]</scope>
    <source>
        <strain evidence="1">GMP-LS</strain>
    </source>
</reference>
<accession>A0AAN7UPR7</accession>
<keyword evidence="2" id="KW-1185">Reference proteome</keyword>
<evidence type="ECO:0000313" key="2">
    <source>
        <dbReference type="Proteomes" id="UP001305414"/>
    </source>
</evidence>
<dbReference type="Proteomes" id="UP001305414">
    <property type="component" value="Unassembled WGS sequence"/>
</dbReference>